<dbReference type="Pfam" id="PF00004">
    <property type="entry name" value="AAA"/>
    <property type="match status" value="1"/>
</dbReference>
<dbReference type="WBParaSite" id="maker-uti_cns_0005900-snap-gene-0.2-mRNA-1">
    <property type="protein sequence ID" value="maker-uti_cns_0005900-snap-gene-0.2-mRNA-1"/>
    <property type="gene ID" value="maker-uti_cns_0005900-snap-gene-0.2"/>
</dbReference>
<comment type="subcellular location">
    <subcellularLocation>
        <location evidence="1">Mitochondrion outer membrane</location>
        <topology evidence="1">Single-pass membrane protein</topology>
    </subcellularLocation>
</comment>
<dbReference type="Gene3D" id="1.10.8.60">
    <property type="match status" value="1"/>
</dbReference>
<dbReference type="InterPro" id="IPR041569">
    <property type="entry name" value="AAA_lid_3"/>
</dbReference>
<keyword evidence="2 7" id="KW-0547">Nucleotide-binding</keyword>
<evidence type="ECO:0000256" key="3">
    <source>
        <dbReference type="ARBA" id="ARBA00022787"/>
    </source>
</evidence>
<accession>A0A1I8HGB7</accession>
<reference evidence="11" key="1">
    <citation type="submission" date="2016-11" db="UniProtKB">
        <authorList>
            <consortium name="WormBaseParasite"/>
        </authorList>
    </citation>
    <scope>IDENTIFICATION</scope>
</reference>
<dbReference type="Gene3D" id="3.40.50.300">
    <property type="entry name" value="P-loop containing nucleotide triphosphate hydrolases"/>
    <property type="match status" value="1"/>
</dbReference>
<dbReference type="PROSITE" id="PS00674">
    <property type="entry name" value="AAA"/>
    <property type="match status" value="1"/>
</dbReference>
<sequence length="437" mass="45979">KLLQDHYISVVKSSPAYQQVQEALASVASYLGINKGDAAAAAGISTTAATAMVASNGRGGASRWAALNTPETRRLLLSLAGTGLSVLVAWLVLRRLLSELADPASKDHAAAKQAAARILRSIGADPSVRLTDYELVLAADLVDPAGLDATWADIGGLDEAIAELRESVVLPLRHPRLAERSRLLQPPKGVLLYGPPGCGKTLIAKATAKAAGARFLNVRLSSLFDKWVGESEKRVEALFSLAQKLQPVIVFVDELDSFLGNRDRMGGGHECSEKVKTQFMTFWDGLLTRSDSRVVVMGATNRRHAVDAAILRRLPCQVRIGLPDEAQRLRILEVLLAGEPIGGDVAAGLNRVAAATPGLSGSDLRELCRLAAVGRLRRVLAEAQGDADAAVEAAVSQHAVGLDDLLAAAERLRIASGVGDLGSASSSVDVIAPCPVD</sequence>
<dbReference type="InterPro" id="IPR003959">
    <property type="entry name" value="ATPase_AAA_core"/>
</dbReference>
<dbReference type="SMART" id="SM00382">
    <property type="entry name" value="AAA"/>
    <property type="match status" value="1"/>
</dbReference>
<comment type="similarity">
    <text evidence="7">Belongs to the AAA ATPase family.</text>
</comment>
<keyword evidence="8" id="KW-0472">Membrane</keyword>
<evidence type="ECO:0000256" key="2">
    <source>
        <dbReference type="ARBA" id="ARBA00022741"/>
    </source>
</evidence>
<dbReference type="InterPro" id="IPR027417">
    <property type="entry name" value="P-loop_NTPase"/>
</dbReference>
<dbReference type="GO" id="GO:0005741">
    <property type="term" value="C:mitochondrial outer membrane"/>
    <property type="evidence" value="ECO:0007669"/>
    <property type="project" value="UniProtKB-SubCell"/>
</dbReference>
<dbReference type="FunFam" id="3.40.50.300:FF:001025">
    <property type="entry name" value="ATPase family, AAA domain-containing 2B"/>
    <property type="match status" value="1"/>
</dbReference>
<dbReference type="SUPFAM" id="SSF52540">
    <property type="entry name" value="P-loop containing nucleoside triphosphate hydrolases"/>
    <property type="match status" value="1"/>
</dbReference>
<evidence type="ECO:0000313" key="11">
    <source>
        <dbReference type="WBParaSite" id="maker-uti_cns_0005900-snap-gene-0.2-mRNA-1"/>
    </source>
</evidence>
<dbReference type="InterPro" id="IPR003960">
    <property type="entry name" value="ATPase_AAA_CS"/>
</dbReference>
<keyword evidence="5" id="KW-0175">Coiled coil</keyword>
<keyword evidence="8" id="KW-1133">Transmembrane helix</keyword>
<keyword evidence="4 7" id="KW-0067">ATP-binding</keyword>
<evidence type="ECO:0000256" key="1">
    <source>
        <dbReference type="ARBA" id="ARBA00004572"/>
    </source>
</evidence>
<dbReference type="GO" id="GO:0016887">
    <property type="term" value="F:ATP hydrolysis activity"/>
    <property type="evidence" value="ECO:0007669"/>
    <property type="project" value="InterPro"/>
</dbReference>
<evidence type="ECO:0000259" key="9">
    <source>
        <dbReference type="SMART" id="SM00382"/>
    </source>
</evidence>
<dbReference type="Pfam" id="PF17862">
    <property type="entry name" value="AAA_lid_3"/>
    <property type="match status" value="1"/>
</dbReference>
<evidence type="ECO:0000256" key="8">
    <source>
        <dbReference type="SAM" id="Phobius"/>
    </source>
</evidence>
<proteinExistence type="inferred from homology"/>
<organism evidence="10 11">
    <name type="scientific">Macrostomum lignano</name>
    <dbReference type="NCBI Taxonomy" id="282301"/>
    <lineage>
        <taxon>Eukaryota</taxon>
        <taxon>Metazoa</taxon>
        <taxon>Spiralia</taxon>
        <taxon>Lophotrochozoa</taxon>
        <taxon>Platyhelminthes</taxon>
        <taxon>Rhabditophora</taxon>
        <taxon>Macrostomorpha</taxon>
        <taxon>Macrostomida</taxon>
        <taxon>Macrostomidae</taxon>
        <taxon>Macrostomum</taxon>
    </lineage>
</organism>
<dbReference type="Proteomes" id="UP000095280">
    <property type="component" value="Unplaced"/>
</dbReference>
<evidence type="ECO:0000256" key="5">
    <source>
        <dbReference type="ARBA" id="ARBA00023054"/>
    </source>
</evidence>
<keyword evidence="8" id="KW-0812">Transmembrane</keyword>
<protein>
    <submittedName>
        <fullName evidence="11">AAA domain-containing protein</fullName>
    </submittedName>
</protein>
<dbReference type="GO" id="GO:0140570">
    <property type="term" value="P:extraction of mislocalized protein from mitochondrial outer membrane"/>
    <property type="evidence" value="ECO:0007669"/>
    <property type="project" value="TreeGrafter"/>
</dbReference>
<dbReference type="GO" id="GO:0005524">
    <property type="term" value="F:ATP binding"/>
    <property type="evidence" value="ECO:0007669"/>
    <property type="project" value="UniProtKB-KW"/>
</dbReference>
<dbReference type="AlphaFoldDB" id="A0A1I8HGB7"/>
<dbReference type="PANTHER" id="PTHR45644:SF3">
    <property type="entry name" value="FI08533P-RELATED"/>
    <property type="match status" value="1"/>
</dbReference>
<evidence type="ECO:0000313" key="10">
    <source>
        <dbReference type="Proteomes" id="UP000095280"/>
    </source>
</evidence>
<name>A0A1I8HGB7_9PLAT</name>
<evidence type="ECO:0000256" key="4">
    <source>
        <dbReference type="ARBA" id="ARBA00022840"/>
    </source>
</evidence>
<dbReference type="InterPro" id="IPR003593">
    <property type="entry name" value="AAA+_ATPase"/>
</dbReference>
<dbReference type="PANTHER" id="PTHR45644">
    <property type="entry name" value="AAA ATPASE, PUTATIVE (AFU_ORTHOLOGUE AFUA_2G12920)-RELATED-RELATED"/>
    <property type="match status" value="1"/>
</dbReference>
<keyword evidence="6" id="KW-0496">Mitochondrion</keyword>
<evidence type="ECO:0000256" key="7">
    <source>
        <dbReference type="RuleBase" id="RU003651"/>
    </source>
</evidence>
<dbReference type="InterPro" id="IPR051701">
    <property type="entry name" value="Mito_OM_Translocase_MSP1"/>
</dbReference>
<feature type="transmembrane region" description="Helical" evidence="8">
    <location>
        <begin position="75"/>
        <end position="93"/>
    </location>
</feature>
<evidence type="ECO:0000256" key="6">
    <source>
        <dbReference type="ARBA" id="ARBA00023128"/>
    </source>
</evidence>
<feature type="domain" description="AAA+ ATPase" evidence="9">
    <location>
        <begin position="186"/>
        <end position="324"/>
    </location>
</feature>
<keyword evidence="10" id="KW-1185">Reference proteome</keyword>
<keyword evidence="3" id="KW-1000">Mitochondrion outer membrane</keyword>